<evidence type="ECO:0000256" key="1">
    <source>
        <dbReference type="ARBA" id="ARBA00008779"/>
    </source>
</evidence>
<feature type="domain" description="Sulfatase N-terminal" evidence="5">
    <location>
        <begin position="97"/>
        <end position="440"/>
    </location>
</feature>
<dbReference type="InterPro" id="IPR000917">
    <property type="entry name" value="Sulfatase_N"/>
</dbReference>
<evidence type="ECO:0000256" key="2">
    <source>
        <dbReference type="ARBA" id="ARBA00022723"/>
    </source>
</evidence>
<keyword evidence="2" id="KW-0479">Metal-binding</keyword>
<dbReference type="Pfam" id="PF00884">
    <property type="entry name" value="Sulfatase"/>
    <property type="match status" value="1"/>
</dbReference>
<keyword evidence="4" id="KW-0106">Calcium</keyword>
<gene>
    <name evidence="6" type="ORF">LV84_04009</name>
</gene>
<comment type="similarity">
    <text evidence="1">Belongs to the sulfatase family.</text>
</comment>
<evidence type="ECO:0000313" key="7">
    <source>
        <dbReference type="Proteomes" id="UP000249115"/>
    </source>
</evidence>
<evidence type="ECO:0000256" key="3">
    <source>
        <dbReference type="ARBA" id="ARBA00022801"/>
    </source>
</evidence>
<organism evidence="6 7">
    <name type="scientific">Algoriphagus ratkowskyi</name>
    <dbReference type="NCBI Taxonomy" id="57028"/>
    <lineage>
        <taxon>Bacteria</taxon>
        <taxon>Pseudomonadati</taxon>
        <taxon>Bacteroidota</taxon>
        <taxon>Cytophagia</taxon>
        <taxon>Cytophagales</taxon>
        <taxon>Cyclobacteriaceae</taxon>
        <taxon>Algoriphagus</taxon>
    </lineage>
</organism>
<dbReference type="PANTHER" id="PTHR42693:SF53">
    <property type="entry name" value="ENDO-4-O-SULFATASE"/>
    <property type="match status" value="1"/>
</dbReference>
<dbReference type="GO" id="GO:0004065">
    <property type="term" value="F:arylsulfatase activity"/>
    <property type="evidence" value="ECO:0007669"/>
    <property type="project" value="TreeGrafter"/>
</dbReference>
<dbReference type="Proteomes" id="UP000249115">
    <property type="component" value="Unassembled WGS sequence"/>
</dbReference>
<keyword evidence="3" id="KW-0378">Hydrolase</keyword>
<reference evidence="6 7" key="1">
    <citation type="submission" date="2018-06" db="EMBL/GenBank/DDBJ databases">
        <title>Genomic Encyclopedia of Archaeal and Bacterial Type Strains, Phase II (KMG-II): from individual species to whole genera.</title>
        <authorList>
            <person name="Goeker M."/>
        </authorList>
    </citation>
    <scope>NUCLEOTIDE SEQUENCE [LARGE SCALE GENOMIC DNA]</scope>
    <source>
        <strain evidence="6 7">DSM 22686</strain>
    </source>
</reference>
<dbReference type="EMBL" id="QKZU01000023">
    <property type="protein sequence ID" value="PZX50447.1"/>
    <property type="molecule type" value="Genomic_DNA"/>
</dbReference>
<accession>A0A2W7R3H2</accession>
<dbReference type="PANTHER" id="PTHR42693">
    <property type="entry name" value="ARYLSULFATASE FAMILY MEMBER"/>
    <property type="match status" value="1"/>
</dbReference>
<sequence>MRGFCLYDFRYIFSVLEKVFCKEIFEGGFRSFSSKSFEMLIQIVFLDFSKNSLVLRKYIGITALSGLLLIGCGSLLGSCKSSPKSDLHQQENRESPPNIILIMADDQGWGDTGYNGHPNLLTPNLDKMAASGAIFERFYAAAPVCSPTRGSVMTGRHPLRYGICTANCGHIKQEEITLAELVKEKGYATGHFGKWHLGTLTRDTLDANRGGRAKFDGDYAPPWDNGFDVSFVTESKVPTWNPMITPPKSAEDVGDKLVEGESFQTFYWTGPGEIVTDNLEGDDSRVIMDRAIPFIENSVNQKKPFLTIIWFHTPHLPVLSGEEYKKPYANLSEDQQNYYGVMSALDLQVGRLRDKLEELGVAENTILFYTSDNGPEGKSVTGRTQGLTKGLKGRKRSLYEGGIRVPGIVEWKGKIAPGTKITAPSYTSDYFPTIANLLGVDIQPYNRPYDGVDLFPFIYGNQTQREQPLAFNFESQSALIEEDYKIYRKGPNSEFELYHIKNDPGETIDLAKKDPRKLEEMVKYWEDWNASVKRSEAGEDY</sequence>
<dbReference type="Gene3D" id="3.30.1120.10">
    <property type="match status" value="1"/>
</dbReference>
<dbReference type="Gene3D" id="3.40.720.10">
    <property type="entry name" value="Alkaline Phosphatase, subunit A"/>
    <property type="match status" value="1"/>
</dbReference>
<dbReference type="SUPFAM" id="SSF53649">
    <property type="entry name" value="Alkaline phosphatase-like"/>
    <property type="match status" value="1"/>
</dbReference>
<evidence type="ECO:0000256" key="4">
    <source>
        <dbReference type="ARBA" id="ARBA00022837"/>
    </source>
</evidence>
<dbReference type="AlphaFoldDB" id="A0A2W7R3H2"/>
<dbReference type="PROSITE" id="PS00523">
    <property type="entry name" value="SULFATASE_1"/>
    <property type="match status" value="1"/>
</dbReference>
<dbReference type="InterPro" id="IPR050738">
    <property type="entry name" value="Sulfatase"/>
</dbReference>
<proteinExistence type="inferred from homology"/>
<evidence type="ECO:0000313" key="6">
    <source>
        <dbReference type="EMBL" id="PZX50447.1"/>
    </source>
</evidence>
<comment type="caution">
    <text evidence="6">The sequence shown here is derived from an EMBL/GenBank/DDBJ whole genome shotgun (WGS) entry which is preliminary data.</text>
</comment>
<dbReference type="InterPro" id="IPR017850">
    <property type="entry name" value="Alkaline_phosphatase_core_sf"/>
</dbReference>
<dbReference type="InterPro" id="IPR024607">
    <property type="entry name" value="Sulfatase_CS"/>
</dbReference>
<protein>
    <submittedName>
        <fullName evidence="6">Arylsulfatase A-like enzyme</fullName>
    </submittedName>
</protein>
<dbReference type="GO" id="GO:0046872">
    <property type="term" value="F:metal ion binding"/>
    <property type="evidence" value="ECO:0007669"/>
    <property type="project" value="UniProtKB-KW"/>
</dbReference>
<name>A0A2W7R3H2_9BACT</name>
<evidence type="ECO:0000259" key="5">
    <source>
        <dbReference type="Pfam" id="PF00884"/>
    </source>
</evidence>